<dbReference type="Proteomes" id="UP001143747">
    <property type="component" value="Unassembled WGS sequence"/>
</dbReference>
<evidence type="ECO:0000256" key="2">
    <source>
        <dbReference type="ARBA" id="ARBA00022694"/>
    </source>
</evidence>
<comment type="subcellular location">
    <subcellularLocation>
        <location evidence="6">Cytoplasm</location>
    </subcellularLocation>
</comment>
<keyword evidence="5 6" id="KW-0378">Hydrolase</keyword>
<reference evidence="7" key="1">
    <citation type="submission" date="2022-01" db="EMBL/GenBank/DDBJ databases">
        <title>Draft genome of Methanogenium marinum DSM 15558.</title>
        <authorList>
            <person name="Chen S.-C."/>
            <person name="You Y.-T."/>
        </authorList>
    </citation>
    <scope>NUCLEOTIDE SEQUENCE</scope>
    <source>
        <strain evidence="7">DSM 15558</strain>
    </source>
</reference>
<dbReference type="HAMAP" id="MF_00756">
    <property type="entry name" value="RNase_P_3"/>
    <property type="match status" value="1"/>
</dbReference>
<name>A0A9Q4KS42_9EURY</name>
<dbReference type="AlphaFoldDB" id="A0A9Q4KS42"/>
<dbReference type="EC" id="3.1.26.5" evidence="6"/>
<evidence type="ECO:0000256" key="1">
    <source>
        <dbReference type="ARBA" id="ARBA00022490"/>
    </source>
</evidence>
<protein>
    <recommendedName>
        <fullName evidence="6">Ribonuclease P protein component 3</fullName>
        <shortName evidence="6">RNase P component 3</shortName>
        <ecNumber evidence="6">3.1.26.5</ecNumber>
    </recommendedName>
    <alternativeName>
        <fullName evidence="6">Rpp30</fullName>
    </alternativeName>
</protein>
<keyword evidence="8" id="KW-1185">Reference proteome</keyword>
<dbReference type="InterPro" id="IPR016195">
    <property type="entry name" value="Pol/histidinol_Pase-like"/>
</dbReference>
<evidence type="ECO:0000313" key="8">
    <source>
        <dbReference type="Proteomes" id="UP001143747"/>
    </source>
</evidence>
<proteinExistence type="inferred from homology"/>
<evidence type="ECO:0000256" key="6">
    <source>
        <dbReference type="HAMAP-Rule" id="MF_00756"/>
    </source>
</evidence>
<keyword evidence="4 6" id="KW-0255">Endonuclease</keyword>
<dbReference type="SUPFAM" id="SSF89550">
    <property type="entry name" value="PHP domain-like"/>
    <property type="match status" value="1"/>
</dbReference>
<comment type="function">
    <text evidence="6">Part of ribonuclease P, a protein complex that generates mature tRNA molecules by cleaving their 5'-ends.</text>
</comment>
<evidence type="ECO:0000256" key="4">
    <source>
        <dbReference type="ARBA" id="ARBA00022759"/>
    </source>
</evidence>
<keyword evidence="3 6" id="KW-0540">Nuclease</keyword>
<dbReference type="Gene3D" id="3.20.20.140">
    <property type="entry name" value="Metal-dependent hydrolases"/>
    <property type="match status" value="1"/>
</dbReference>
<sequence>MKTADACIYPYPVGDTSLRRLADELELRGFTGAIAVGIPAGCTVGNVRFLSGADITANSVKSCRDALRGAPKTDVVMVHAGDAVFNRAILGNISLNILRGIHHTDRRAFDHVSARMAADRGVAVDIDLSRIIVESGSRRQRALERYREISRLSQKYGFMLTISSGGRSLVGLRSVRAFARLGAVAGLDELQVCEALSTPAALLSPRRSVEVIK</sequence>
<evidence type="ECO:0000256" key="3">
    <source>
        <dbReference type="ARBA" id="ARBA00022722"/>
    </source>
</evidence>
<dbReference type="Pfam" id="PF01876">
    <property type="entry name" value="RNase_P_p30"/>
    <property type="match status" value="1"/>
</dbReference>
<accession>A0A9Q4KS42</accession>
<comment type="caution">
    <text evidence="7">The sequence shown here is derived from an EMBL/GenBank/DDBJ whole genome shotgun (WGS) entry which is preliminary data.</text>
</comment>
<comment type="similarity">
    <text evidence="6">Belongs to the eukaryotic/archaeal RNase P protein component 3 family.</text>
</comment>
<dbReference type="InterPro" id="IPR023539">
    <property type="entry name" value="RNase_P_comp-3_arc"/>
</dbReference>
<keyword evidence="2 6" id="KW-0819">tRNA processing</keyword>
<comment type="catalytic activity">
    <reaction evidence="6">
        <text>Endonucleolytic cleavage of RNA, removing 5'-extranucleotides from tRNA precursor.</text>
        <dbReference type="EC" id="3.1.26.5"/>
    </reaction>
</comment>
<comment type="subunit">
    <text evidence="6">Consists of a catalytic RNA component and at least 4-5 protein subunits.</text>
</comment>
<evidence type="ECO:0000256" key="5">
    <source>
        <dbReference type="ARBA" id="ARBA00022801"/>
    </source>
</evidence>
<dbReference type="GO" id="GO:0005737">
    <property type="term" value="C:cytoplasm"/>
    <property type="evidence" value="ECO:0007669"/>
    <property type="project" value="UniProtKB-SubCell"/>
</dbReference>
<gene>
    <name evidence="6" type="primary">rnp3</name>
    <name evidence="7" type="ORF">L0665_03075</name>
</gene>
<dbReference type="InterPro" id="IPR002738">
    <property type="entry name" value="RNase_P_p30"/>
</dbReference>
<dbReference type="EMBL" id="JAKELO010000002">
    <property type="protein sequence ID" value="MDE4907594.1"/>
    <property type="molecule type" value="Genomic_DNA"/>
</dbReference>
<keyword evidence="1 6" id="KW-0963">Cytoplasm</keyword>
<dbReference type="GO" id="GO:0004526">
    <property type="term" value="F:ribonuclease P activity"/>
    <property type="evidence" value="ECO:0007669"/>
    <property type="project" value="UniProtKB-UniRule"/>
</dbReference>
<dbReference type="GO" id="GO:0030677">
    <property type="term" value="C:ribonuclease P complex"/>
    <property type="evidence" value="ECO:0007669"/>
    <property type="project" value="UniProtKB-UniRule"/>
</dbReference>
<dbReference type="GO" id="GO:0001682">
    <property type="term" value="P:tRNA 5'-leader removal"/>
    <property type="evidence" value="ECO:0007669"/>
    <property type="project" value="UniProtKB-UniRule"/>
</dbReference>
<dbReference type="RefSeq" id="WP_274924242.1">
    <property type="nucleotide sequence ID" value="NZ_JAKELO010000002.1"/>
</dbReference>
<evidence type="ECO:0000313" key="7">
    <source>
        <dbReference type="EMBL" id="MDE4907594.1"/>
    </source>
</evidence>
<organism evidence="7 8">
    <name type="scientific">Methanogenium marinum</name>
    <dbReference type="NCBI Taxonomy" id="348610"/>
    <lineage>
        <taxon>Archaea</taxon>
        <taxon>Methanobacteriati</taxon>
        <taxon>Methanobacteriota</taxon>
        <taxon>Stenosarchaea group</taxon>
        <taxon>Methanomicrobia</taxon>
        <taxon>Methanomicrobiales</taxon>
        <taxon>Methanomicrobiaceae</taxon>
        <taxon>Methanogenium</taxon>
    </lineage>
</organism>